<reference evidence="9 10" key="1">
    <citation type="journal article" date="2013" name="Fungal Biol.">
        <title>Analysis of microsatellite markers in the genome of the plant pathogen Ceratocystis fimbriata.</title>
        <authorList>
            <person name="Simpson M.C."/>
            <person name="Wilken P.M."/>
            <person name="Coetzee M.P."/>
            <person name="Wingfield M.J."/>
            <person name="Wingfield B.D."/>
        </authorList>
    </citation>
    <scope>NUCLEOTIDE SEQUENCE [LARGE SCALE GENOMIC DNA]</scope>
    <source>
        <strain evidence="9 10">CBS 114723</strain>
    </source>
</reference>
<feature type="transmembrane region" description="Helical" evidence="6">
    <location>
        <begin position="230"/>
        <end position="251"/>
    </location>
</feature>
<comment type="caution">
    <text evidence="9">The sequence shown here is derived from an EMBL/GenBank/DDBJ whole genome shotgun (WGS) entry which is preliminary data.</text>
</comment>
<protein>
    <recommendedName>
        <fullName evidence="6">Protein YIP</fullName>
    </recommendedName>
</protein>
<dbReference type="OrthoDB" id="411251at2759"/>
<evidence type="ECO:0000256" key="3">
    <source>
        <dbReference type="ARBA" id="ARBA00022692"/>
    </source>
</evidence>
<evidence type="ECO:0000313" key="10">
    <source>
        <dbReference type="Proteomes" id="UP000222788"/>
    </source>
</evidence>
<comment type="subcellular location">
    <subcellularLocation>
        <location evidence="6">Golgi apparatus membrane</location>
        <topology evidence="6">Multi-pass membrane protein</topology>
    </subcellularLocation>
    <subcellularLocation>
        <location evidence="1">Membrane</location>
        <topology evidence="1">Multi-pass membrane protein</topology>
    </subcellularLocation>
</comment>
<evidence type="ECO:0000259" key="8">
    <source>
        <dbReference type="Pfam" id="PF04893"/>
    </source>
</evidence>
<sequence length="310" mass="33496">MAPPNSNKKLYEEPTIDDDDMIDPDDADLNDFDDPLDTRPLNGPSSSSGAGASSSRSGTAPTRSGSSATESYLTSRIPGEDRHAAQNTIDESVWATLRRDLLAIWSKMQEVLWPRYILGGSMFESPEGLRGAYANLREAGIAGAREEFASLAGRVMDTEALVSTNHMTPGLRDWDLWGPLIFCLALSVLLSIHARPEQRDAVFSGIFAMVWTGEAVVTLQIRLLGGSISFAQSVCVIGYTLFPLVIAALLSAFRLYWAARIPIYAVLVLWSMAAGISILAGSGVVKNRVALAVYPLVVFYIGIGCLCFIS</sequence>
<evidence type="ECO:0000256" key="5">
    <source>
        <dbReference type="ARBA" id="ARBA00023136"/>
    </source>
</evidence>
<evidence type="ECO:0000256" key="2">
    <source>
        <dbReference type="ARBA" id="ARBA00010596"/>
    </source>
</evidence>
<evidence type="ECO:0000256" key="7">
    <source>
        <dbReference type="SAM" id="MobiDB-lite"/>
    </source>
</evidence>
<dbReference type="Pfam" id="PF04893">
    <property type="entry name" value="Yip1"/>
    <property type="match status" value="1"/>
</dbReference>
<accession>A0A2C5X5Y1</accession>
<dbReference type="InterPro" id="IPR045231">
    <property type="entry name" value="Yip1/4-like"/>
</dbReference>
<feature type="transmembrane region" description="Helical" evidence="6">
    <location>
        <begin position="263"/>
        <end position="285"/>
    </location>
</feature>
<dbReference type="InterPro" id="IPR006977">
    <property type="entry name" value="Yip1_dom"/>
</dbReference>
<feature type="transmembrane region" description="Helical" evidence="6">
    <location>
        <begin position="291"/>
        <end position="309"/>
    </location>
</feature>
<keyword evidence="4 6" id="KW-1133">Transmembrane helix</keyword>
<gene>
    <name evidence="9" type="ORF">CFIMG_005110RA</name>
</gene>
<dbReference type="Proteomes" id="UP000222788">
    <property type="component" value="Unassembled WGS sequence"/>
</dbReference>
<dbReference type="PANTHER" id="PTHR21236">
    <property type="entry name" value="GOLGI MEMBRANE PROTEIN YIP1"/>
    <property type="match status" value="1"/>
</dbReference>
<dbReference type="EMBL" id="APWK03000043">
    <property type="protein sequence ID" value="PHH53466.1"/>
    <property type="molecule type" value="Genomic_DNA"/>
</dbReference>
<reference evidence="9 10" key="2">
    <citation type="journal article" date="2013" name="IMA Fungus">
        <title>IMA Genome-F 1: Ceratocystis fimbriata: Draft nuclear genome sequence for the plant pathogen, Ceratocystis fimbriata.</title>
        <authorList>
            <person name="Wilken P.M."/>
            <person name="Steenkamp E.T."/>
            <person name="Wingfield M.J."/>
            <person name="de Beer Z.W."/>
            <person name="Wingfield B.D."/>
        </authorList>
    </citation>
    <scope>NUCLEOTIDE SEQUENCE [LARGE SCALE GENOMIC DNA]</scope>
    <source>
        <strain evidence="9 10">CBS 114723</strain>
    </source>
</reference>
<dbReference type="AlphaFoldDB" id="A0A2C5X5Y1"/>
<keyword evidence="10" id="KW-1185">Reference proteome</keyword>
<dbReference type="STRING" id="1035309.A0A2C5X5Y1"/>
<feature type="region of interest" description="Disordered" evidence="7">
    <location>
        <begin position="1"/>
        <end position="79"/>
    </location>
</feature>
<feature type="transmembrane region" description="Helical" evidence="6">
    <location>
        <begin position="176"/>
        <end position="194"/>
    </location>
</feature>
<feature type="domain" description="Yip1" evidence="8">
    <location>
        <begin position="173"/>
        <end position="305"/>
    </location>
</feature>
<proteinExistence type="inferred from homology"/>
<evidence type="ECO:0000313" key="9">
    <source>
        <dbReference type="EMBL" id="PHH53466.1"/>
    </source>
</evidence>
<organism evidence="9 10">
    <name type="scientific">Ceratocystis fimbriata CBS 114723</name>
    <dbReference type="NCBI Taxonomy" id="1035309"/>
    <lineage>
        <taxon>Eukaryota</taxon>
        <taxon>Fungi</taxon>
        <taxon>Dikarya</taxon>
        <taxon>Ascomycota</taxon>
        <taxon>Pezizomycotina</taxon>
        <taxon>Sordariomycetes</taxon>
        <taxon>Hypocreomycetidae</taxon>
        <taxon>Microascales</taxon>
        <taxon>Ceratocystidaceae</taxon>
        <taxon>Ceratocystis</taxon>
    </lineage>
</organism>
<evidence type="ECO:0000256" key="1">
    <source>
        <dbReference type="ARBA" id="ARBA00004141"/>
    </source>
</evidence>
<dbReference type="GO" id="GO:0000139">
    <property type="term" value="C:Golgi membrane"/>
    <property type="evidence" value="ECO:0007669"/>
    <property type="project" value="UniProtKB-SubCell"/>
</dbReference>
<keyword evidence="3 6" id="KW-0812">Transmembrane</keyword>
<feature type="transmembrane region" description="Helical" evidence="6">
    <location>
        <begin position="201"/>
        <end position="224"/>
    </location>
</feature>
<dbReference type="GO" id="GO:0006888">
    <property type="term" value="P:endoplasmic reticulum to Golgi vesicle-mediated transport"/>
    <property type="evidence" value="ECO:0007669"/>
    <property type="project" value="InterPro"/>
</dbReference>
<dbReference type="PANTHER" id="PTHR21236:SF1">
    <property type="entry name" value="PROTEIN YIPF6"/>
    <property type="match status" value="1"/>
</dbReference>
<feature type="compositionally biased region" description="Low complexity" evidence="7">
    <location>
        <begin position="43"/>
        <end position="68"/>
    </location>
</feature>
<evidence type="ECO:0000256" key="6">
    <source>
        <dbReference type="RuleBase" id="RU361264"/>
    </source>
</evidence>
<name>A0A2C5X5Y1_9PEZI</name>
<keyword evidence="5 6" id="KW-0472">Membrane</keyword>
<comment type="similarity">
    <text evidence="2 6">Belongs to the YIP1 family.</text>
</comment>
<feature type="compositionally biased region" description="Acidic residues" evidence="7">
    <location>
        <begin position="14"/>
        <end position="35"/>
    </location>
</feature>
<evidence type="ECO:0000256" key="4">
    <source>
        <dbReference type="ARBA" id="ARBA00022989"/>
    </source>
</evidence>
<dbReference type="GO" id="GO:0005802">
    <property type="term" value="C:trans-Golgi network"/>
    <property type="evidence" value="ECO:0007669"/>
    <property type="project" value="TreeGrafter"/>
</dbReference>